<organism evidence="2">
    <name type="scientific">uncultured marine virus</name>
    <dbReference type="NCBI Taxonomy" id="186617"/>
    <lineage>
        <taxon>Viruses</taxon>
        <taxon>environmental samples</taxon>
    </lineage>
</organism>
<feature type="compositionally biased region" description="Low complexity" evidence="1">
    <location>
        <begin position="120"/>
        <end position="133"/>
    </location>
</feature>
<name>A0A0F7L6T9_9VIRU</name>
<protein>
    <submittedName>
        <fullName evidence="2">Uncharacterized protein</fullName>
    </submittedName>
</protein>
<evidence type="ECO:0000256" key="1">
    <source>
        <dbReference type="SAM" id="MobiDB-lite"/>
    </source>
</evidence>
<accession>A0A0F7L6T9</accession>
<feature type="region of interest" description="Disordered" evidence="1">
    <location>
        <begin position="1"/>
        <end position="133"/>
    </location>
</feature>
<feature type="compositionally biased region" description="Basic residues" evidence="1">
    <location>
        <begin position="103"/>
        <end position="119"/>
    </location>
</feature>
<proteinExistence type="predicted"/>
<dbReference type="EMBL" id="KR029589">
    <property type="protein sequence ID" value="AKH47172.1"/>
    <property type="molecule type" value="Genomic_DNA"/>
</dbReference>
<feature type="compositionally biased region" description="Basic residues" evidence="1">
    <location>
        <begin position="33"/>
        <end position="49"/>
    </location>
</feature>
<sequence>MGQHLHRQSRRAGQLGHLRDWHHRDRAHMGRGSGRHHRPQGPWQHRRGPRSPECQGCEGPRQRRSRPRWRCPVGPAGSVLHRGQSQRRTPRQLLGRGLVPQLRARRGRWRHPRHPHRRGCPCQQAPARAAARA</sequence>
<reference evidence="2" key="1">
    <citation type="journal article" date="2015" name="Front. Microbiol.">
        <title>Combining genomic sequencing methods to explore viral diversity and reveal potential virus-host interactions.</title>
        <authorList>
            <person name="Chow C.E."/>
            <person name="Winget D.M."/>
            <person name="White R.A.III."/>
            <person name="Hallam S.J."/>
            <person name="Suttle C.A."/>
        </authorList>
    </citation>
    <scope>NUCLEOTIDE SEQUENCE</scope>
    <source>
        <strain evidence="2">Anoxic2_5</strain>
    </source>
</reference>
<feature type="compositionally biased region" description="Basic residues" evidence="1">
    <location>
        <begin position="1"/>
        <end position="10"/>
    </location>
</feature>
<evidence type="ECO:0000313" key="2">
    <source>
        <dbReference type="EMBL" id="AKH47172.1"/>
    </source>
</evidence>
<reference evidence="2" key="2">
    <citation type="submission" date="2015-03" db="EMBL/GenBank/DDBJ databases">
        <authorList>
            <person name="Chow C.-E.T."/>
            <person name="Winget D.M."/>
            <person name="White R.A.III."/>
            <person name="Hallam S.J."/>
            <person name="Suttle C.A."/>
        </authorList>
    </citation>
    <scope>NUCLEOTIDE SEQUENCE</scope>
    <source>
        <strain evidence="2">Anoxic2_5</strain>
    </source>
</reference>